<sequence length="557" mass="65172">MIWKSTFYDKDYLENKMQIFNKDEFLTSLLLNKKIYTKEQMESFLNPSYKQLHDPFLLDNMESVVNTILKYRGSNKKILIFGDYDIDGISGSLYLSKIFENLDILNEIYIPTRTIFKYSLNESFFQYIRENDVELVISVDNSFGEINQMERLKSMGINLIITDHHFNNKEIQGILEINPKKSDRYPFKELSGAGVVFKLVQAIYSKLPERQISEIYEYCELISLATIADVMECVDENRFLIKRGLKNFSKTKILAFKMIMENFKIVPEYISINDISYRISPLINAIGKLDDPLKIIKFLTSTSEKINTQILNEMYEYNYERKSYESRIYNKIIEFLENREIRKLNYIYYEINDINLGVLGSITSKLALEFKVPVIIISKVDGYCKGSCRSIDNKNIYKLISEFSNYFINFGGHDLAAGFLITNDNLNLIKDKLKQRMYNLNLTEKAKNEIIIDAKLPVSELSTKRMTEINILGPFGLSNDEPNFYDDKIKFRNILIFGIDNKHFKANIYKNGKEIQILGYNLSNKLNLKNSNKLYKIIYTPELIGKKNIRLKLKDIE</sequence>
<evidence type="ECO:0000313" key="9">
    <source>
        <dbReference type="EMBL" id="NYV27377.1"/>
    </source>
</evidence>
<name>A0A7Z0PF32_9FUSO</name>
<evidence type="ECO:0000256" key="4">
    <source>
        <dbReference type="ARBA" id="ARBA00022801"/>
    </source>
</evidence>
<dbReference type="Pfam" id="PF01368">
    <property type="entry name" value="DHH"/>
    <property type="match status" value="1"/>
</dbReference>
<dbReference type="AlphaFoldDB" id="A0A7Z0PF32"/>
<evidence type="ECO:0000256" key="1">
    <source>
        <dbReference type="ARBA" id="ARBA00005915"/>
    </source>
</evidence>
<dbReference type="Proteomes" id="UP000526184">
    <property type="component" value="Unassembled WGS sequence"/>
</dbReference>
<dbReference type="EMBL" id="JABMKT010000002">
    <property type="protein sequence ID" value="NYV27377.1"/>
    <property type="molecule type" value="Genomic_DNA"/>
</dbReference>
<dbReference type="NCBIfam" id="TIGR00644">
    <property type="entry name" value="recJ"/>
    <property type="match status" value="1"/>
</dbReference>
<feature type="domain" description="DDH" evidence="6">
    <location>
        <begin position="77"/>
        <end position="213"/>
    </location>
</feature>
<accession>A0A7Z0PF32</accession>
<dbReference type="GO" id="GO:0006310">
    <property type="term" value="P:DNA recombination"/>
    <property type="evidence" value="ECO:0007669"/>
    <property type="project" value="InterPro"/>
</dbReference>
<dbReference type="RefSeq" id="WP_067321749.1">
    <property type="nucleotide sequence ID" value="NZ_CBCRWS010000024.1"/>
</dbReference>
<feature type="domain" description="DHHA1" evidence="7">
    <location>
        <begin position="345"/>
        <end position="437"/>
    </location>
</feature>
<comment type="caution">
    <text evidence="9">The sequence shown here is derived from an EMBL/GenBank/DDBJ whole genome shotgun (WGS) entry which is preliminary data.</text>
</comment>
<dbReference type="Gene3D" id="3.90.1640.30">
    <property type="match status" value="1"/>
</dbReference>
<dbReference type="Gene3D" id="3.10.310.30">
    <property type="match status" value="1"/>
</dbReference>
<evidence type="ECO:0000259" key="6">
    <source>
        <dbReference type="Pfam" id="PF01368"/>
    </source>
</evidence>
<dbReference type="Pfam" id="PF02272">
    <property type="entry name" value="DHHA1"/>
    <property type="match status" value="1"/>
</dbReference>
<comment type="similarity">
    <text evidence="1">Belongs to the RecJ family.</text>
</comment>
<dbReference type="GO" id="GO:0008409">
    <property type="term" value="F:5'-3' exonuclease activity"/>
    <property type="evidence" value="ECO:0007669"/>
    <property type="project" value="InterPro"/>
</dbReference>
<dbReference type="GO" id="GO:0006281">
    <property type="term" value="P:DNA repair"/>
    <property type="evidence" value="ECO:0007669"/>
    <property type="project" value="InterPro"/>
</dbReference>
<reference evidence="9 10" key="1">
    <citation type="submission" date="2020-05" db="EMBL/GenBank/DDBJ databases">
        <title>Streptobacillus felis strain LHL191014123.</title>
        <authorList>
            <person name="Fawzy A."/>
            <person name="Rau J."/>
            <person name="Risse K."/>
            <person name="Schauerte N."/>
            <person name="Geiger C."/>
            <person name="Blom J."/>
            <person name="Imirzalioglu C."/>
            <person name="Falgenhauer J."/>
            <person name="Bach A."/>
            <person name="Herden C."/>
            <person name="Eisenberg T."/>
        </authorList>
    </citation>
    <scope>NUCLEOTIDE SEQUENCE [LARGE SCALE GENOMIC DNA]</scope>
    <source>
        <strain evidence="9 10">LHL191014123</strain>
    </source>
</reference>
<dbReference type="GO" id="GO:0003676">
    <property type="term" value="F:nucleic acid binding"/>
    <property type="evidence" value="ECO:0007669"/>
    <property type="project" value="InterPro"/>
</dbReference>
<feature type="domain" description="RecJ OB" evidence="8">
    <location>
        <begin position="452"/>
        <end position="555"/>
    </location>
</feature>
<evidence type="ECO:0000259" key="7">
    <source>
        <dbReference type="Pfam" id="PF02272"/>
    </source>
</evidence>
<gene>
    <name evidence="9" type="primary">recJ</name>
    <name evidence="9" type="ORF">HP397_00865</name>
</gene>
<dbReference type="InterPro" id="IPR001667">
    <property type="entry name" value="DDH_dom"/>
</dbReference>
<keyword evidence="3" id="KW-0540">Nuclease</keyword>
<dbReference type="InterPro" id="IPR003156">
    <property type="entry name" value="DHHA1_dom"/>
</dbReference>
<dbReference type="InterPro" id="IPR041122">
    <property type="entry name" value="RecJ_OB"/>
</dbReference>
<dbReference type="PANTHER" id="PTHR30255:SF2">
    <property type="entry name" value="SINGLE-STRANDED-DNA-SPECIFIC EXONUCLEASE RECJ"/>
    <property type="match status" value="1"/>
</dbReference>
<dbReference type="InterPro" id="IPR038763">
    <property type="entry name" value="DHH_sf"/>
</dbReference>
<organism evidence="9 10">
    <name type="scientific">Streptobacillus felis</name>
    <dbReference type="NCBI Taxonomy" id="1384509"/>
    <lineage>
        <taxon>Bacteria</taxon>
        <taxon>Fusobacteriati</taxon>
        <taxon>Fusobacteriota</taxon>
        <taxon>Fusobacteriia</taxon>
        <taxon>Fusobacteriales</taxon>
        <taxon>Leptotrichiaceae</taxon>
        <taxon>Streptobacillus</taxon>
    </lineage>
</organism>
<protein>
    <recommendedName>
        <fullName evidence="2">Single-stranded-DNA-specific exonuclease RecJ</fullName>
    </recommendedName>
</protein>
<dbReference type="InterPro" id="IPR051673">
    <property type="entry name" value="SSDNA_exonuclease_RecJ"/>
</dbReference>
<dbReference type="PANTHER" id="PTHR30255">
    <property type="entry name" value="SINGLE-STRANDED-DNA-SPECIFIC EXONUCLEASE RECJ"/>
    <property type="match status" value="1"/>
</dbReference>
<keyword evidence="10" id="KW-1185">Reference proteome</keyword>
<proteinExistence type="inferred from homology"/>
<evidence type="ECO:0000313" key="10">
    <source>
        <dbReference type="Proteomes" id="UP000526184"/>
    </source>
</evidence>
<keyword evidence="4" id="KW-0378">Hydrolase</keyword>
<keyword evidence="5 9" id="KW-0269">Exonuclease</keyword>
<dbReference type="InterPro" id="IPR004610">
    <property type="entry name" value="RecJ"/>
</dbReference>
<evidence type="ECO:0000259" key="8">
    <source>
        <dbReference type="Pfam" id="PF17768"/>
    </source>
</evidence>
<evidence type="ECO:0000256" key="3">
    <source>
        <dbReference type="ARBA" id="ARBA00022722"/>
    </source>
</evidence>
<evidence type="ECO:0000256" key="2">
    <source>
        <dbReference type="ARBA" id="ARBA00019841"/>
    </source>
</evidence>
<dbReference type="OrthoDB" id="9809852at2"/>
<dbReference type="Pfam" id="PF17768">
    <property type="entry name" value="RecJ_OB"/>
    <property type="match status" value="1"/>
</dbReference>
<evidence type="ECO:0000256" key="5">
    <source>
        <dbReference type="ARBA" id="ARBA00022839"/>
    </source>
</evidence>
<dbReference type="SUPFAM" id="SSF64182">
    <property type="entry name" value="DHH phosphoesterases"/>
    <property type="match status" value="1"/>
</dbReference>